<accession>A0A5N5M2W3</accession>
<evidence type="ECO:0000313" key="1">
    <source>
        <dbReference type="EMBL" id="KAB5549308.1"/>
    </source>
</evidence>
<keyword evidence="2" id="KW-1185">Reference proteome</keyword>
<comment type="caution">
    <text evidence="1">The sequence shown here is derived from an EMBL/GenBank/DDBJ whole genome shotgun (WGS) entry which is preliminary data.</text>
</comment>
<dbReference type="AlphaFoldDB" id="A0A5N5M2W3"/>
<name>A0A5N5M2W3_PANHP</name>
<evidence type="ECO:0000313" key="2">
    <source>
        <dbReference type="Proteomes" id="UP000327468"/>
    </source>
</evidence>
<organism evidence="1 2">
    <name type="scientific">Pangasianodon hypophthalmus</name>
    <name type="common">Striped catfish</name>
    <name type="synonym">Helicophagus hypophthalmus</name>
    <dbReference type="NCBI Taxonomy" id="310915"/>
    <lineage>
        <taxon>Eukaryota</taxon>
        <taxon>Metazoa</taxon>
        <taxon>Chordata</taxon>
        <taxon>Craniata</taxon>
        <taxon>Vertebrata</taxon>
        <taxon>Euteleostomi</taxon>
        <taxon>Actinopterygii</taxon>
        <taxon>Neopterygii</taxon>
        <taxon>Teleostei</taxon>
        <taxon>Ostariophysi</taxon>
        <taxon>Siluriformes</taxon>
        <taxon>Pangasiidae</taxon>
        <taxon>Pangasianodon</taxon>
    </lineage>
</organism>
<dbReference type="Proteomes" id="UP000327468">
    <property type="component" value="Chromosome 15"/>
</dbReference>
<protein>
    <submittedName>
        <fullName evidence="1">Uncharacterized protein</fullName>
    </submittedName>
</protein>
<reference evidence="1 2" key="1">
    <citation type="submission" date="2019-06" db="EMBL/GenBank/DDBJ databases">
        <title>A chromosome-scale genome assembly of the striped catfish, Pangasianodon hypophthalmus.</title>
        <authorList>
            <person name="Wen M."/>
            <person name="Zahm M."/>
            <person name="Roques C."/>
            <person name="Cabau C."/>
            <person name="Klopp C."/>
            <person name="Donnadieu C."/>
            <person name="Jouanno E."/>
            <person name="Avarre J.-C."/>
            <person name="Campet M."/>
            <person name="Ha T.T.T."/>
            <person name="Dugue R."/>
            <person name="Lampietro C."/>
            <person name="Louis A."/>
            <person name="Herpin A."/>
            <person name="Echchiki A."/>
            <person name="Berthelot C."/>
            <person name="Parey E."/>
            <person name="Roest-Crollius H."/>
            <person name="Braasch I."/>
            <person name="Postlethwait J."/>
            <person name="Bobe J."/>
            <person name="Montfort J."/>
            <person name="Bouchez O."/>
            <person name="Begum T."/>
            <person name="Schartl M."/>
            <person name="Guiguen Y."/>
        </authorList>
    </citation>
    <scope>NUCLEOTIDE SEQUENCE [LARGE SCALE GENOMIC DNA]</scope>
    <source>
        <strain evidence="1 2">Indonesia</strain>
        <tissue evidence="1">Blood</tissue>
    </source>
</reference>
<gene>
    <name evidence="1" type="ORF">PHYPO_G00065880</name>
</gene>
<dbReference type="EMBL" id="VFJC01000016">
    <property type="protein sequence ID" value="KAB5549308.1"/>
    <property type="molecule type" value="Genomic_DNA"/>
</dbReference>
<sequence>MSSSSLGKLGDCSGFCQTLTWCLHATARRSPSVETCTDNLKISCWCSIRTACHQWRSRTSLTETLWIEGKTPLRFC</sequence>
<proteinExistence type="predicted"/>